<proteinExistence type="predicted"/>
<dbReference type="GO" id="GO:0003676">
    <property type="term" value="F:nucleic acid binding"/>
    <property type="evidence" value="ECO:0007669"/>
    <property type="project" value="InterPro"/>
</dbReference>
<dbReference type="AlphaFoldDB" id="A0A371FSQ5"/>
<dbReference type="Pfam" id="PF00665">
    <property type="entry name" value="rve"/>
    <property type="match status" value="1"/>
</dbReference>
<dbReference type="OrthoDB" id="1301694at2759"/>
<gene>
    <name evidence="2" type="primary">pro-pol</name>
    <name evidence="2" type="ORF">CR513_38019</name>
</gene>
<protein>
    <submittedName>
        <fullName evidence="2">Pro-Pol polyprotein</fullName>
    </submittedName>
</protein>
<reference evidence="2" key="1">
    <citation type="submission" date="2018-05" db="EMBL/GenBank/DDBJ databases">
        <title>Draft genome of Mucuna pruriens seed.</title>
        <authorList>
            <person name="Nnadi N.E."/>
            <person name="Vos R."/>
            <person name="Hasami M.H."/>
            <person name="Devisetty U.K."/>
            <person name="Aguiy J.C."/>
        </authorList>
    </citation>
    <scope>NUCLEOTIDE SEQUENCE [LARGE SCALE GENOMIC DNA]</scope>
    <source>
        <strain evidence="2">JCA_2017</strain>
    </source>
</reference>
<dbReference type="EMBL" id="QJKJ01007961">
    <property type="protein sequence ID" value="RDX81326.1"/>
    <property type="molecule type" value="Genomic_DNA"/>
</dbReference>
<evidence type="ECO:0000313" key="3">
    <source>
        <dbReference type="Proteomes" id="UP000257109"/>
    </source>
</evidence>
<dbReference type="InterPro" id="IPR036397">
    <property type="entry name" value="RNaseH_sf"/>
</dbReference>
<dbReference type="Proteomes" id="UP000257109">
    <property type="component" value="Unassembled WGS sequence"/>
</dbReference>
<dbReference type="Gene3D" id="3.30.420.10">
    <property type="entry name" value="Ribonuclease H-like superfamily/Ribonuclease H"/>
    <property type="match status" value="1"/>
</dbReference>
<comment type="caution">
    <text evidence="2">The sequence shown here is derived from an EMBL/GenBank/DDBJ whole genome shotgun (WGS) entry which is preliminary data.</text>
</comment>
<dbReference type="PANTHER" id="PTHR37984">
    <property type="entry name" value="PROTEIN CBG26694"/>
    <property type="match status" value="1"/>
</dbReference>
<feature type="domain" description="Integrase catalytic" evidence="1">
    <location>
        <begin position="8"/>
        <end position="148"/>
    </location>
</feature>
<feature type="non-terminal residue" evidence="2">
    <location>
        <position position="1"/>
    </location>
</feature>
<keyword evidence="3" id="KW-1185">Reference proteome</keyword>
<dbReference type="InterPro" id="IPR050951">
    <property type="entry name" value="Retrovirus_Pol_polyprotein"/>
</dbReference>
<organism evidence="2 3">
    <name type="scientific">Mucuna pruriens</name>
    <name type="common">Velvet bean</name>
    <name type="synonym">Dolichos pruriens</name>
    <dbReference type="NCBI Taxonomy" id="157652"/>
    <lineage>
        <taxon>Eukaryota</taxon>
        <taxon>Viridiplantae</taxon>
        <taxon>Streptophyta</taxon>
        <taxon>Embryophyta</taxon>
        <taxon>Tracheophyta</taxon>
        <taxon>Spermatophyta</taxon>
        <taxon>Magnoliopsida</taxon>
        <taxon>eudicotyledons</taxon>
        <taxon>Gunneridae</taxon>
        <taxon>Pentapetalae</taxon>
        <taxon>rosids</taxon>
        <taxon>fabids</taxon>
        <taxon>Fabales</taxon>
        <taxon>Fabaceae</taxon>
        <taxon>Papilionoideae</taxon>
        <taxon>50 kb inversion clade</taxon>
        <taxon>NPAAA clade</taxon>
        <taxon>indigoferoid/millettioid clade</taxon>
        <taxon>Phaseoleae</taxon>
        <taxon>Mucuna</taxon>
    </lineage>
</organism>
<dbReference type="PROSITE" id="PS50994">
    <property type="entry name" value="INTEGRASE"/>
    <property type="match status" value="1"/>
</dbReference>
<dbReference type="GO" id="GO:0015074">
    <property type="term" value="P:DNA integration"/>
    <property type="evidence" value="ECO:0007669"/>
    <property type="project" value="InterPro"/>
</dbReference>
<accession>A0A371FSQ5</accession>
<name>A0A371FSQ5_MUCPR</name>
<dbReference type="InterPro" id="IPR012337">
    <property type="entry name" value="RNaseH-like_sf"/>
</dbReference>
<dbReference type="PANTHER" id="PTHR37984:SF5">
    <property type="entry name" value="PROTEIN NYNRIN-LIKE"/>
    <property type="match status" value="1"/>
</dbReference>
<sequence length="277" mass="32100">MCQHYADRHQAPPEQLHLVTSLWPFYMWGVDILGPFPLAVDQVKFLLWIEVEPVVTISAKRVRRFHWRIIICRFRLPIITVSDNGTQFASQAVAEFCAQYGIKQSFTSMEHPQSNGQAEAANRIILRGLRKQLEEAKGKGIATGALIISHHTTLDYSRNPILPHFWNRCYHPSREKLRANLDLLQDEREMAHIREYAAKARIAKRYNSTIFSHPLQKGDLVLRRILKGAATKKLTPNWEGTFRVREEVGQGAFRLEQLDGRLVSRTWNIATLRKYYN</sequence>
<dbReference type="SUPFAM" id="SSF53098">
    <property type="entry name" value="Ribonuclease H-like"/>
    <property type="match status" value="1"/>
</dbReference>
<dbReference type="InterPro" id="IPR001584">
    <property type="entry name" value="Integrase_cat-core"/>
</dbReference>
<evidence type="ECO:0000313" key="2">
    <source>
        <dbReference type="EMBL" id="RDX81326.1"/>
    </source>
</evidence>
<evidence type="ECO:0000259" key="1">
    <source>
        <dbReference type="PROSITE" id="PS50994"/>
    </source>
</evidence>